<organism evidence="1 2">
    <name type="scientific">Wandonia haliotis</name>
    <dbReference type="NCBI Taxonomy" id="574963"/>
    <lineage>
        <taxon>Bacteria</taxon>
        <taxon>Pseudomonadati</taxon>
        <taxon>Bacteroidota</taxon>
        <taxon>Flavobacteriia</taxon>
        <taxon>Flavobacteriales</taxon>
        <taxon>Crocinitomicaceae</taxon>
        <taxon>Wandonia</taxon>
    </lineage>
</organism>
<accession>A0ABP3Y843</accession>
<protein>
    <submittedName>
        <fullName evidence="1">Uncharacterized protein</fullName>
    </submittedName>
</protein>
<name>A0ABP3Y843_9FLAO</name>
<dbReference type="RefSeq" id="WP_343790812.1">
    <property type="nucleotide sequence ID" value="NZ_BAAAFH010000022.1"/>
</dbReference>
<dbReference type="EMBL" id="BAAAFH010000022">
    <property type="protein sequence ID" value="GAA0876945.1"/>
    <property type="molecule type" value="Genomic_DNA"/>
</dbReference>
<gene>
    <name evidence="1" type="ORF">GCM10009118_33550</name>
</gene>
<proteinExistence type="predicted"/>
<dbReference type="Proteomes" id="UP001501126">
    <property type="component" value="Unassembled WGS sequence"/>
</dbReference>
<evidence type="ECO:0000313" key="1">
    <source>
        <dbReference type="EMBL" id="GAA0876945.1"/>
    </source>
</evidence>
<evidence type="ECO:0000313" key="2">
    <source>
        <dbReference type="Proteomes" id="UP001501126"/>
    </source>
</evidence>
<sequence>MAATPSTSLYELIKSLTKSEKRYFKVFSSKHTIGEENNYITLFDYLDNQNGYDETKLFEDFKGQAFLNKFSITKKRLQENILRSLDSYHSNSSIDAQLYRMMHYAEILYDKSLYKQCKKYLQSAEKLAEKHAKYHILLEVNQKMKRLLENTGYAGSDQAFLDAMQTKDNELSEVIRGYNNLWHIKSSLMMHLNRNGVARNQEERKIYDELIHPLSHCQYAVAFDSIFLVNQIQAAYYFGTLDFQKSEQYIAANITLYKENAERLKEEVNVYFSLISNGIYLNHHLGDYSRVDELLNELKTISKESGKNLSEDLNIKLFSSINSTRLMLYNERGEFTEAIQTVPLIEEAYRLYGSKIAPARRAYLNYNIAVAYFGEGAYTQSLKWINTILNDKDLDEKLDIYCFSQLLNLILHFELDNRELLPYAIKNTQRYLKSRNRVYKFEEIFLKYLNKLSRTISPLDQMDLLENVITEIQPLTEDPFERSVFDSFKFLLWAKSKLSKRPFAELVHTAYSERSK</sequence>
<reference evidence="2" key="1">
    <citation type="journal article" date="2019" name="Int. J. Syst. Evol. Microbiol.">
        <title>The Global Catalogue of Microorganisms (GCM) 10K type strain sequencing project: providing services to taxonomists for standard genome sequencing and annotation.</title>
        <authorList>
            <consortium name="The Broad Institute Genomics Platform"/>
            <consortium name="The Broad Institute Genome Sequencing Center for Infectious Disease"/>
            <person name="Wu L."/>
            <person name="Ma J."/>
        </authorList>
    </citation>
    <scope>NUCLEOTIDE SEQUENCE [LARGE SCALE GENOMIC DNA]</scope>
    <source>
        <strain evidence="2">JCM 16083</strain>
    </source>
</reference>
<comment type="caution">
    <text evidence="1">The sequence shown here is derived from an EMBL/GenBank/DDBJ whole genome shotgun (WGS) entry which is preliminary data.</text>
</comment>
<keyword evidence="2" id="KW-1185">Reference proteome</keyword>